<feature type="domain" description="SIS" evidence="5">
    <location>
        <begin position="128"/>
        <end position="268"/>
    </location>
</feature>
<evidence type="ECO:0000259" key="5">
    <source>
        <dbReference type="PROSITE" id="PS51464"/>
    </source>
</evidence>
<organism evidence="6 7">
    <name type="scientific">Actinocorallia herbida</name>
    <dbReference type="NCBI Taxonomy" id="58109"/>
    <lineage>
        <taxon>Bacteria</taxon>
        <taxon>Bacillati</taxon>
        <taxon>Actinomycetota</taxon>
        <taxon>Actinomycetes</taxon>
        <taxon>Streptosporangiales</taxon>
        <taxon>Thermomonosporaceae</taxon>
        <taxon>Actinocorallia</taxon>
    </lineage>
</organism>
<evidence type="ECO:0000256" key="2">
    <source>
        <dbReference type="ARBA" id="ARBA00023125"/>
    </source>
</evidence>
<sequence length="292" mass="30717">MTEIVPRLRSSLASLPRAEQAIARVVLGDPGAAAELTISELAQASGTSETTVTRFCRNLGLKGYAQLRLQLATEAERLRADQRAGTVLGGDIGPDDPLPTLVEKVAFADVRAVEDTIAQLDTEVLAALVAALGEAGRVAVFGVGSSAVVATDAAFKLYQAGCQATAWSEVHAALMSASSLRRGDVALAMSHSGRSREIVDVLAEARRSGATVAVITSNPQSPAARLADHVLVTAARETTFRTGSTASRIAQLTVVDCIFVAFAQSRYEDTLGAMERAHDAVRDRVLPHDRTV</sequence>
<dbReference type="PROSITE" id="PS51464">
    <property type="entry name" value="SIS"/>
    <property type="match status" value="1"/>
</dbReference>
<dbReference type="InterPro" id="IPR046348">
    <property type="entry name" value="SIS_dom_sf"/>
</dbReference>
<dbReference type="Pfam" id="PF01418">
    <property type="entry name" value="HTH_6"/>
    <property type="match status" value="1"/>
</dbReference>
<dbReference type="GO" id="GO:0097367">
    <property type="term" value="F:carbohydrate derivative binding"/>
    <property type="evidence" value="ECO:0007669"/>
    <property type="project" value="InterPro"/>
</dbReference>
<evidence type="ECO:0000313" key="6">
    <source>
        <dbReference type="EMBL" id="ROO85127.1"/>
    </source>
</evidence>
<dbReference type="SUPFAM" id="SSF46689">
    <property type="entry name" value="Homeodomain-like"/>
    <property type="match status" value="1"/>
</dbReference>
<keyword evidence="1" id="KW-0805">Transcription regulation</keyword>
<dbReference type="OrthoDB" id="370421at2"/>
<dbReference type="RefSeq" id="WP_123664669.1">
    <property type="nucleotide sequence ID" value="NZ_RJKE01000001.1"/>
</dbReference>
<keyword evidence="7" id="KW-1185">Reference proteome</keyword>
<dbReference type="CDD" id="cd05013">
    <property type="entry name" value="SIS_RpiR"/>
    <property type="match status" value="1"/>
</dbReference>
<evidence type="ECO:0000256" key="3">
    <source>
        <dbReference type="ARBA" id="ARBA00023163"/>
    </source>
</evidence>
<dbReference type="InterPro" id="IPR000281">
    <property type="entry name" value="HTH_RpiR"/>
</dbReference>
<dbReference type="AlphaFoldDB" id="A0A3N1CV27"/>
<keyword evidence="2" id="KW-0238">DNA-binding</keyword>
<dbReference type="InterPro" id="IPR035472">
    <property type="entry name" value="RpiR-like_SIS"/>
</dbReference>
<dbReference type="InterPro" id="IPR001347">
    <property type="entry name" value="SIS_dom"/>
</dbReference>
<dbReference type="EMBL" id="RJKE01000001">
    <property type="protein sequence ID" value="ROO85127.1"/>
    <property type="molecule type" value="Genomic_DNA"/>
</dbReference>
<dbReference type="Pfam" id="PF01380">
    <property type="entry name" value="SIS"/>
    <property type="match status" value="1"/>
</dbReference>
<reference evidence="6 7" key="1">
    <citation type="submission" date="2018-11" db="EMBL/GenBank/DDBJ databases">
        <title>Sequencing the genomes of 1000 actinobacteria strains.</title>
        <authorList>
            <person name="Klenk H.-P."/>
        </authorList>
    </citation>
    <scope>NUCLEOTIDE SEQUENCE [LARGE SCALE GENOMIC DNA]</scope>
    <source>
        <strain evidence="6 7">DSM 44254</strain>
    </source>
</reference>
<protein>
    <submittedName>
        <fullName evidence="6">RpiR family transcriptional regulator</fullName>
    </submittedName>
</protein>
<dbReference type="InterPro" id="IPR047640">
    <property type="entry name" value="RpiR-like"/>
</dbReference>
<dbReference type="GO" id="GO:1901135">
    <property type="term" value="P:carbohydrate derivative metabolic process"/>
    <property type="evidence" value="ECO:0007669"/>
    <property type="project" value="InterPro"/>
</dbReference>
<comment type="caution">
    <text evidence="6">The sequence shown here is derived from an EMBL/GenBank/DDBJ whole genome shotgun (WGS) entry which is preliminary data.</text>
</comment>
<evidence type="ECO:0000259" key="4">
    <source>
        <dbReference type="PROSITE" id="PS51071"/>
    </source>
</evidence>
<name>A0A3N1CV27_9ACTN</name>
<dbReference type="PROSITE" id="PS51071">
    <property type="entry name" value="HTH_RPIR"/>
    <property type="match status" value="1"/>
</dbReference>
<evidence type="ECO:0000256" key="1">
    <source>
        <dbReference type="ARBA" id="ARBA00023015"/>
    </source>
</evidence>
<dbReference type="GO" id="GO:0003700">
    <property type="term" value="F:DNA-binding transcription factor activity"/>
    <property type="evidence" value="ECO:0007669"/>
    <property type="project" value="InterPro"/>
</dbReference>
<dbReference type="SUPFAM" id="SSF53697">
    <property type="entry name" value="SIS domain"/>
    <property type="match status" value="1"/>
</dbReference>
<keyword evidence="3" id="KW-0804">Transcription</keyword>
<dbReference type="Gene3D" id="3.40.50.10490">
    <property type="entry name" value="Glucose-6-phosphate isomerase like protein, domain 1"/>
    <property type="match status" value="1"/>
</dbReference>
<dbReference type="GO" id="GO:0003677">
    <property type="term" value="F:DNA binding"/>
    <property type="evidence" value="ECO:0007669"/>
    <property type="project" value="UniProtKB-KW"/>
</dbReference>
<accession>A0A3N1CV27</accession>
<gene>
    <name evidence="6" type="ORF">EDD29_2665</name>
</gene>
<dbReference type="InterPro" id="IPR009057">
    <property type="entry name" value="Homeodomain-like_sf"/>
</dbReference>
<dbReference type="PANTHER" id="PTHR30514">
    <property type="entry name" value="GLUCOKINASE"/>
    <property type="match status" value="1"/>
</dbReference>
<dbReference type="Gene3D" id="1.10.10.10">
    <property type="entry name" value="Winged helix-like DNA-binding domain superfamily/Winged helix DNA-binding domain"/>
    <property type="match status" value="1"/>
</dbReference>
<dbReference type="PANTHER" id="PTHR30514:SF1">
    <property type="entry name" value="HTH-TYPE TRANSCRIPTIONAL REGULATOR HEXR-RELATED"/>
    <property type="match status" value="1"/>
</dbReference>
<evidence type="ECO:0000313" key="7">
    <source>
        <dbReference type="Proteomes" id="UP000272400"/>
    </source>
</evidence>
<dbReference type="InterPro" id="IPR036388">
    <property type="entry name" value="WH-like_DNA-bd_sf"/>
</dbReference>
<dbReference type="Proteomes" id="UP000272400">
    <property type="component" value="Unassembled WGS sequence"/>
</dbReference>
<feature type="domain" description="HTH rpiR-type" evidence="4">
    <location>
        <begin position="2"/>
        <end position="78"/>
    </location>
</feature>
<proteinExistence type="predicted"/>